<dbReference type="RefSeq" id="WP_120040312.1">
    <property type="nucleotide sequence ID" value="NZ_QZFU01000016.1"/>
</dbReference>
<accession>A0A3A4L463</accession>
<dbReference type="PANTHER" id="PTHR21047">
    <property type="entry name" value="DTDP-6-DEOXY-D-GLUCOSE-3,5 EPIMERASE"/>
    <property type="match status" value="1"/>
</dbReference>
<feature type="binding site" evidence="3">
    <location>
        <position position="28"/>
    </location>
    <ligand>
        <name>substrate</name>
    </ligand>
</feature>
<feature type="binding site" evidence="3">
    <location>
        <position position="59"/>
    </location>
    <ligand>
        <name>substrate</name>
    </ligand>
</feature>
<feature type="binding site" evidence="3">
    <location>
        <position position="23"/>
    </location>
    <ligand>
        <name>substrate</name>
    </ligand>
</feature>
<feature type="binding site" evidence="3">
    <location>
        <begin position="47"/>
        <end position="49"/>
    </location>
    <ligand>
        <name>substrate</name>
    </ligand>
</feature>
<feature type="binding site" evidence="3">
    <location>
        <position position="72"/>
    </location>
    <ligand>
        <name>substrate</name>
    </ligand>
</feature>
<feature type="binding site" evidence="3">
    <location>
        <position position="143"/>
    </location>
    <ligand>
        <name>substrate</name>
    </ligand>
</feature>
<comment type="caution">
    <text evidence="6">The sequence shown here is derived from an EMBL/GenBank/DDBJ whole genome shotgun (WGS) entry which is preliminary data.</text>
</comment>
<dbReference type="AlphaFoldDB" id="A0A3A4L463"/>
<dbReference type="Proteomes" id="UP000266677">
    <property type="component" value="Unassembled WGS sequence"/>
</dbReference>
<dbReference type="Gene3D" id="2.60.120.10">
    <property type="entry name" value="Jelly Rolls"/>
    <property type="match status" value="1"/>
</dbReference>
<gene>
    <name evidence="6" type="ORF">D5S18_13180</name>
</gene>
<evidence type="ECO:0000256" key="2">
    <source>
        <dbReference type="PIRSR" id="PIRSR600888-1"/>
    </source>
</evidence>
<feature type="site" description="Participates in a stacking interaction with the thymidine ring of dTDP-4-oxo-6-deoxyglucose" evidence="4">
    <location>
        <position position="138"/>
    </location>
</feature>
<dbReference type="OrthoDB" id="9800680at2"/>
<evidence type="ECO:0000256" key="5">
    <source>
        <dbReference type="SAM" id="MobiDB-lite"/>
    </source>
</evidence>
<dbReference type="InterPro" id="IPR011051">
    <property type="entry name" value="RmlC_Cupin_sf"/>
</dbReference>
<evidence type="ECO:0000313" key="7">
    <source>
        <dbReference type="Proteomes" id="UP000266677"/>
    </source>
</evidence>
<name>A0A3A4L463_9NOCA</name>
<dbReference type="PANTHER" id="PTHR21047:SF2">
    <property type="entry name" value="THYMIDINE DIPHOSPHO-4-KETO-RHAMNOSE 3,5-EPIMERASE"/>
    <property type="match status" value="1"/>
</dbReference>
<dbReference type="InterPro" id="IPR014710">
    <property type="entry name" value="RmlC-like_jellyroll"/>
</dbReference>
<feature type="active site" description="Proton donor" evidence="2">
    <location>
        <position position="132"/>
    </location>
</feature>
<evidence type="ECO:0000313" key="6">
    <source>
        <dbReference type="EMBL" id="RJO77113.1"/>
    </source>
</evidence>
<dbReference type="EMBL" id="QZFU01000016">
    <property type="protein sequence ID" value="RJO77113.1"/>
    <property type="molecule type" value="Genomic_DNA"/>
</dbReference>
<proteinExistence type="inferred from homology"/>
<feature type="region of interest" description="Disordered" evidence="5">
    <location>
        <begin position="175"/>
        <end position="200"/>
    </location>
</feature>
<evidence type="ECO:0000256" key="4">
    <source>
        <dbReference type="PIRSR" id="PIRSR600888-3"/>
    </source>
</evidence>
<dbReference type="Pfam" id="PF00908">
    <property type="entry name" value="dTDP_sugar_isom"/>
    <property type="match status" value="1"/>
</dbReference>
<dbReference type="GO" id="GO:0000271">
    <property type="term" value="P:polysaccharide biosynthetic process"/>
    <property type="evidence" value="ECO:0007669"/>
    <property type="project" value="TreeGrafter"/>
</dbReference>
<feature type="binding site" evidence="3">
    <location>
        <position position="119"/>
    </location>
    <ligand>
        <name>substrate</name>
    </ligand>
</feature>
<reference evidence="6 7" key="1">
    <citation type="submission" date="2018-09" db="EMBL/GenBank/DDBJ databases">
        <title>YIM PH21274 draft genome.</title>
        <authorList>
            <person name="Miao C."/>
        </authorList>
    </citation>
    <scope>NUCLEOTIDE SEQUENCE [LARGE SCALE GENOMIC DNA]</scope>
    <source>
        <strain evidence="6 7">YIM PH 21724</strain>
    </source>
</reference>
<dbReference type="GO" id="GO:0019305">
    <property type="term" value="P:dTDP-rhamnose biosynthetic process"/>
    <property type="evidence" value="ECO:0007669"/>
    <property type="project" value="TreeGrafter"/>
</dbReference>
<comment type="similarity">
    <text evidence="1">Belongs to the dTDP-4-dehydrorhamnose 3,5-epimerase family.</text>
</comment>
<feature type="binding site" evidence="3">
    <location>
        <position position="166"/>
    </location>
    <ligand>
        <name>substrate</name>
    </ligand>
</feature>
<evidence type="ECO:0000256" key="3">
    <source>
        <dbReference type="PIRSR" id="PIRSR600888-2"/>
    </source>
</evidence>
<dbReference type="GO" id="GO:0008830">
    <property type="term" value="F:dTDP-4-dehydrorhamnose 3,5-epimerase activity"/>
    <property type="evidence" value="ECO:0007669"/>
    <property type="project" value="InterPro"/>
</dbReference>
<dbReference type="GO" id="GO:0005829">
    <property type="term" value="C:cytosol"/>
    <property type="evidence" value="ECO:0007669"/>
    <property type="project" value="TreeGrafter"/>
</dbReference>
<protein>
    <submittedName>
        <fullName evidence="6">dTDP-4-keto-6-deoxy-D-glucose epimerase</fullName>
    </submittedName>
</protein>
<feature type="active site" description="Proton acceptor" evidence="2">
    <location>
        <position position="62"/>
    </location>
</feature>
<dbReference type="SUPFAM" id="SSF51182">
    <property type="entry name" value="RmlC-like cupins"/>
    <property type="match status" value="1"/>
</dbReference>
<dbReference type="InterPro" id="IPR000888">
    <property type="entry name" value="RmlC-like"/>
</dbReference>
<sequence length="200" mass="22316">MEFREMSISGAWVITPRQFRDERGLFAESFKASEFERATGHRFDLRQVNVSVSAAGVLRGIHYTLTPPGQAKYVCCVRGAFFDVVVDLRPDSPTYGRWEGVLLDDVDRRSIYLADGLGHALLSLEDGSTVHYLCSLEYSPEFDRDLDAFDPGLAIDWPTVGRDGRRLTYTRSPKDAVAPPFSRRTPPTSVEVEGVGLVGR</sequence>
<evidence type="ECO:0000256" key="1">
    <source>
        <dbReference type="ARBA" id="ARBA00010154"/>
    </source>
</evidence>
<organism evidence="6 7">
    <name type="scientific">Nocardia panacis</name>
    <dbReference type="NCBI Taxonomy" id="2340916"/>
    <lineage>
        <taxon>Bacteria</taxon>
        <taxon>Bacillati</taxon>
        <taxon>Actinomycetota</taxon>
        <taxon>Actinomycetes</taxon>
        <taxon>Mycobacteriales</taxon>
        <taxon>Nocardiaceae</taxon>
        <taxon>Nocardia</taxon>
    </lineage>
</organism>
<dbReference type="CDD" id="cd00438">
    <property type="entry name" value="cupin_RmlC"/>
    <property type="match status" value="1"/>
</dbReference>
<keyword evidence="7" id="KW-1185">Reference proteome</keyword>